<dbReference type="KEGG" id="ksd:KS2013_2292"/>
<accession>A0A1B3BDU6</accession>
<feature type="region of interest" description="Disordered" evidence="1">
    <location>
        <begin position="22"/>
        <end position="43"/>
    </location>
</feature>
<evidence type="ECO:0000313" key="4">
    <source>
        <dbReference type="Proteomes" id="UP000094147"/>
    </source>
</evidence>
<protein>
    <recommendedName>
        <fullName evidence="5">Lipoprotein</fullName>
    </recommendedName>
</protein>
<gene>
    <name evidence="3" type="ORF">KS2013_2292</name>
</gene>
<sequence length="94" mass="10470" precursor="true">MFKPLIIIGLSFAFLGCATTTSKTANTAPQASKQVAEKEDDEGPKVICKRTHRVGTNFKQVQCWNREEYAAKKEADKEAIRQLQRSTMAPPEGQ</sequence>
<dbReference type="RefSeq" id="WP_068994095.1">
    <property type="nucleotide sequence ID" value="NZ_CP012418.1"/>
</dbReference>
<feature type="signal peptide" evidence="2">
    <location>
        <begin position="1"/>
        <end position="25"/>
    </location>
</feature>
<keyword evidence="4" id="KW-1185">Reference proteome</keyword>
<dbReference type="AlphaFoldDB" id="A0A1B3BDU6"/>
<dbReference type="EMBL" id="CP012418">
    <property type="protein sequence ID" value="AOE50996.1"/>
    <property type="molecule type" value="Genomic_DNA"/>
</dbReference>
<proteinExistence type="predicted"/>
<evidence type="ECO:0000256" key="1">
    <source>
        <dbReference type="SAM" id="MobiDB-lite"/>
    </source>
</evidence>
<reference evidence="4" key="1">
    <citation type="submission" date="2015-08" db="EMBL/GenBank/DDBJ databases">
        <authorList>
            <person name="Kim K.M."/>
        </authorList>
    </citation>
    <scope>NUCLEOTIDE SEQUENCE [LARGE SCALE GENOMIC DNA]</scope>
    <source>
        <strain evidence="4">KCTC 23892</strain>
    </source>
</reference>
<dbReference type="PROSITE" id="PS51257">
    <property type="entry name" value="PROKAR_LIPOPROTEIN"/>
    <property type="match status" value="1"/>
</dbReference>
<evidence type="ECO:0008006" key="5">
    <source>
        <dbReference type="Google" id="ProtNLM"/>
    </source>
</evidence>
<feature type="compositionally biased region" description="Polar residues" evidence="1">
    <location>
        <begin position="22"/>
        <end position="33"/>
    </location>
</feature>
<feature type="chain" id="PRO_5008544220" description="Lipoprotein" evidence="2">
    <location>
        <begin position="26"/>
        <end position="94"/>
    </location>
</feature>
<evidence type="ECO:0000313" key="3">
    <source>
        <dbReference type="EMBL" id="AOE50996.1"/>
    </source>
</evidence>
<evidence type="ECO:0000256" key="2">
    <source>
        <dbReference type="SAM" id="SignalP"/>
    </source>
</evidence>
<organism evidence="3 4">
    <name type="scientific">Kangiella sediminilitoris</name>
    <dbReference type="NCBI Taxonomy" id="1144748"/>
    <lineage>
        <taxon>Bacteria</taxon>
        <taxon>Pseudomonadati</taxon>
        <taxon>Pseudomonadota</taxon>
        <taxon>Gammaproteobacteria</taxon>
        <taxon>Kangiellales</taxon>
        <taxon>Kangiellaceae</taxon>
        <taxon>Kangiella</taxon>
    </lineage>
</organism>
<name>A0A1B3BDU6_9GAMM</name>
<dbReference type="Proteomes" id="UP000094147">
    <property type="component" value="Chromosome"/>
</dbReference>
<dbReference type="OrthoDB" id="6198663at2"/>
<keyword evidence="2" id="KW-0732">Signal</keyword>